<evidence type="ECO:0000313" key="2">
    <source>
        <dbReference type="EMBL" id="EFA08326.1"/>
    </source>
</evidence>
<evidence type="ECO:0000259" key="1">
    <source>
        <dbReference type="Pfam" id="PF00856"/>
    </source>
</evidence>
<dbReference type="HOGENOM" id="CLU_024539_1_0_1"/>
<dbReference type="OrthoDB" id="77368at2759"/>
<dbReference type="GO" id="GO:0008757">
    <property type="term" value="F:S-adenosylmethionine-dependent methyltransferase activity"/>
    <property type="evidence" value="ECO:0007669"/>
    <property type="project" value="UniProtKB-ARBA"/>
</dbReference>
<dbReference type="GO" id="GO:0008170">
    <property type="term" value="F:N-methyltransferase activity"/>
    <property type="evidence" value="ECO:0007669"/>
    <property type="project" value="UniProtKB-ARBA"/>
</dbReference>
<reference evidence="2 3" key="2">
    <citation type="journal article" date="2010" name="Nucleic Acids Res.">
        <title>BeetleBase in 2010: revisions to provide comprehensive genomic information for Tribolium castaneum.</title>
        <authorList>
            <person name="Kim H.S."/>
            <person name="Murphy T."/>
            <person name="Xia J."/>
            <person name="Caragea D."/>
            <person name="Park Y."/>
            <person name="Beeman R.W."/>
            <person name="Lorenzen M.D."/>
            <person name="Butcher S."/>
            <person name="Manak J.R."/>
            <person name="Brown S.J."/>
        </authorList>
    </citation>
    <scope>GENOME REANNOTATION</scope>
    <source>
        <strain evidence="2 3">Georgia GA2</strain>
    </source>
</reference>
<feature type="domain" description="SET" evidence="1">
    <location>
        <begin position="17"/>
        <end position="244"/>
    </location>
</feature>
<dbReference type="Gene3D" id="1.10.220.160">
    <property type="match status" value="1"/>
</dbReference>
<dbReference type="InterPro" id="IPR046341">
    <property type="entry name" value="SET_dom_sf"/>
</dbReference>
<dbReference type="GO" id="GO:0008276">
    <property type="term" value="F:protein methyltransferase activity"/>
    <property type="evidence" value="ECO:0007669"/>
    <property type="project" value="UniProtKB-ARBA"/>
</dbReference>
<dbReference type="eggNOG" id="KOG2084">
    <property type="taxonomic scope" value="Eukaryota"/>
</dbReference>
<dbReference type="PANTHER" id="PTHR46455">
    <property type="entry name" value="SET AND MYND DOMAIN CONTAINING, ARTHROPOD-SPECIFIC, MEMBER 4, ISOFORM A"/>
    <property type="match status" value="1"/>
</dbReference>
<name>D6WV30_TRICA</name>
<protein>
    <submittedName>
        <fullName evidence="2">Protein msta, isoform A-like Protein</fullName>
    </submittedName>
</protein>
<keyword evidence="3" id="KW-1185">Reference proteome</keyword>
<dbReference type="InParanoid" id="D6WV30"/>
<accession>D6WV30</accession>
<dbReference type="Gene3D" id="6.10.140.2220">
    <property type="match status" value="1"/>
</dbReference>
<sequence length="492" mass="57173">MVEANSFYQVAKNEIFGRFIVASKNIKQGQLILKENPVLLCPQVGGPIICFNCCAQLKKLFFCPDCRIAVLCNPNCKNQFHNLQECTALKSLPIKHDDVLSNPEIVTPLRCLLWRQFNKNQLENFLQLEAHLNFRRDSQIWRRNRVNIEDVLFKLKILDESDLKEEVVQKICGILDINTFDVRQPQRNRLGFNQAENLRGLYLRAALMAHDCVANTHLAVDDDFVLYVHAAVDIPEGSPIYFNYTDVLQGNDERKRRLLNAKHFECQCSRCRDSTEFGTEMSSLKCPRCHKGLLRPNPWQCSSCQRIFHDSLIKMTVTECRRRIDEFETPTIENLEKFLKKLSFTFHPQHYLVLEVEQNLVRLYAQAAPRTKNLNRKIELCIKLLDIFQKIEPGISRIQAIAMYELHSAVASLAQKCYNNREFGIEEFVKKLLTAENILKNSIKYLLYEPMKSPEGRLAQNALSELKMLRLSINNIQLGEKKKETRKPKKKK</sequence>
<dbReference type="AlphaFoldDB" id="D6WV30"/>
<dbReference type="InterPro" id="IPR053010">
    <property type="entry name" value="SET_SmydA-8"/>
</dbReference>
<dbReference type="EMBL" id="KQ971357">
    <property type="protein sequence ID" value="EFA08326.1"/>
    <property type="molecule type" value="Genomic_DNA"/>
</dbReference>
<organism evidence="2 3">
    <name type="scientific">Tribolium castaneum</name>
    <name type="common">Red flour beetle</name>
    <dbReference type="NCBI Taxonomy" id="7070"/>
    <lineage>
        <taxon>Eukaryota</taxon>
        <taxon>Metazoa</taxon>
        <taxon>Ecdysozoa</taxon>
        <taxon>Arthropoda</taxon>
        <taxon>Hexapoda</taxon>
        <taxon>Insecta</taxon>
        <taxon>Pterygota</taxon>
        <taxon>Neoptera</taxon>
        <taxon>Endopterygota</taxon>
        <taxon>Coleoptera</taxon>
        <taxon>Polyphaga</taxon>
        <taxon>Cucujiformia</taxon>
        <taxon>Tenebrionidae</taxon>
        <taxon>Tenebrionidae incertae sedis</taxon>
        <taxon>Tribolium</taxon>
    </lineage>
</organism>
<dbReference type="PANTHER" id="PTHR46455:SF6">
    <property type="entry name" value="RE22408P-RELATED"/>
    <property type="match status" value="1"/>
</dbReference>
<reference evidence="2 3" key="1">
    <citation type="journal article" date="2008" name="Nature">
        <title>The genome of the model beetle and pest Tribolium castaneum.</title>
        <authorList>
            <consortium name="Tribolium Genome Sequencing Consortium"/>
            <person name="Richards S."/>
            <person name="Gibbs R.A."/>
            <person name="Weinstock G.M."/>
            <person name="Brown S.J."/>
            <person name="Denell R."/>
            <person name="Beeman R.W."/>
            <person name="Gibbs R."/>
            <person name="Beeman R.W."/>
            <person name="Brown S.J."/>
            <person name="Bucher G."/>
            <person name="Friedrich M."/>
            <person name="Grimmelikhuijzen C.J."/>
            <person name="Klingler M."/>
            <person name="Lorenzen M."/>
            <person name="Richards S."/>
            <person name="Roth S."/>
            <person name="Schroder R."/>
            <person name="Tautz D."/>
            <person name="Zdobnov E.M."/>
            <person name="Muzny D."/>
            <person name="Gibbs R.A."/>
            <person name="Weinstock G.M."/>
            <person name="Attaway T."/>
            <person name="Bell S."/>
            <person name="Buhay C.J."/>
            <person name="Chandrabose M.N."/>
            <person name="Chavez D."/>
            <person name="Clerk-Blankenburg K.P."/>
            <person name="Cree A."/>
            <person name="Dao M."/>
            <person name="Davis C."/>
            <person name="Chacko J."/>
            <person name="Dinh H."/>
            <person name="Dugan-Rocha S."/>
            <person name="Fowler G."/>
            <person name="Garner T.T."/>
            <person name="Garnes J."/>
            <person name="Gnirke A."/>
            <person name="Hawes A."/>
            <person name="Hernandez J."/>
            <person name="Hines S."/>
            <person name="Holder M."/>
            <person name="Hume J."/>
            <person name="Jhangiani S.N."/>
            <person name="Joshi V."/>
            <person name="Khan Z.M."/>
            <person name="Jackson L."/>
            <person name="Kovar C."/>
            <person name="Kowis A."/>
            <person name="Lee S."/>
            <person name="Lewis L.R."/>
            <person name="Margolis J."/>
            <person name="Morgan M."/>
            <person name="Nazareth L.V."/>
            <person name="Nguyen N."/>
            <person name="Okwuonu G."/>
            <person name="Parker D."/>
            <person name="Richards S."/>
            <person name="Ruiz S.J."/>
            <person name="Santibanez J."/>
            <person name="Savard J."/>
            <person name="Scherer S.E."/>
            <person name="Schneider B."/>
            <person name="Sodergren E."/>
            <person name="Tautz D."/>
            <person name="Vattahil S."/>
            <person name="Villasana D."/>
            <person name="White C.S."/>
            <person name="Wright R."/>
            <person name="Park Y."/>
            <person name="Beeman R.W."/>
            <person name="Lord J."/>
            <person name="Oppert B."/>
            <person name="Lorenzen M."/>
            <person name="Brown S."/>
            <person name="Wang L."/>
            <person name="Savard J."/>
            <person name="Tautz D."/>
            <person name="Richards S."/>
            <person name="Weinstock G."/>
            <person name="Gibbs R.A."/>
            <person name="Liu Y."/>
            <person name="Worley K."/>
            <person name="Weinstock G."/>
            <person name="Elsik C.G."/>
            <person name="Reese J.T."/>
            <person name="Elhaik E."/>
            <person name="Landan G."/>
            <person name="Graur D."/>
            <person name="Arensburger P."/>
            <person name="Atkinson P."/>
            <person name="Beeman R.W."/>
            <person name="Beidler J."/>
            <person name="Brown S.J."/>
            <person name="Demuth J.P."/>
            <person name="Drury D.W."/>
            <person name="Du Y.Z."/>
            <person name="Fujiwara H."/>
            <person name="Lorenzen M."/>
            <person name="Maselli V."/>
            <person name="Osanai M."/>
            <person name="Park Y."/>
            <person name="Robertson H.M."/>
            <person name="Tu Z."/>
            <person name="Wang J.J."/>
            <person name="Wang S."/>
            <person name="Richards S."/>
            <person name="Song H."/>
            <person name="Zhang L."/>
            <person name="Sodergren E."/>
            <person name="Werner D."/>
            <person name="Stanke M."/>
            <person name="Morgenstern B."/>
            <person name="Solovyev V."/>
            <person name="Kosarev P."/>
            <person name="Brown G."/>
            <person name="Chen H.C."/>
            <person name="Ermolaeva O."/>
            <person name="Hlavina W."/>
            <person name="Kapustin Y."/>
            <person name="Kiryutin B."/>
            <person name="Kitts P."/>
            <person name="Maglott D."/>
            <person name="Pruitt K."/>
            <person name="Sapojnikov V."/>
            <person name="Souvorov A."/>
            <person name="Mackey A.J."/>
            <person name="Waterhouse R.M."/>
            <person name="Wyder S."/>
            <person name="Zdobnov E.M."/>
            <person name="Zdobnov E.M."/>
            <person name="Wyder S."/>
            <person name="Kriventseva E.V."/>
            <person name="Kadowaki T."/>
            <person name="Bork P."/>
            <person name="Aranda M."/>
            <person name="Bao R."/>
            <person name="Beermann A."/>
            <person name="Berns N."/>
            <person name="Bolognesi R."/>
            <person name="Bonneton F."/>
            <person name="Bopp D."/>
            <person name="Brown S.J."/>
            <person name="Bucher G."/>
            <person name="Butts T."/>
            <person name="Chaumot A."/>
            <person name="Denell R.E."/>
            <person name="Ferrier D.E."/>
            <person name="Friedrich M."/>
            <person name="Gordon C.M."/>
            <person name="Jindra M."/>
            <person name="Klingler M."/>
            <person name="Lan Q."/>
            <person name="Lattorff H.M."/>
            <person name="Laudet V."/>
            <person name="von Levetsow C."/>
            <person name="Liu Z."/>
            <person name="Lutz R."/>
            <person name="Lynch J.A."/>
            <person name="da Fonseca R.N."/>
            <person name="Posnien N."/>
            <person name="Reuter R."/>
            <person name="Roth S."/>
            <person name="Savard J."/>
            <person name="Schinko J.B."/>
            <person name="Schmitt C."/>
            <person name="Schoppmeier M."/>
            <person name="Schroder R."/>
            <person name="Shippy T.D."/>
            <person name="Simonnet F."/>
            <person name="Marques-Souza H."/>
            <person name="Tautz D."/>
            <person name="Tomoyasu Y."/>
            <person name="Trauner J."/>
            <person name="Van der Zee M."/>
            <person name="Vervoort M."/>
            <person name="Wittkopp N."/>
            <person name="Wimmer E.A."/>
            <person name="Yang X."/>
            <person name="Jones A.K."/>
            <person name="Sattelle D.B."/>
            <person name="Ebert P.R."/>
            <person name="Nelson D."/>
            <person name="Scott J.G."/>
            <person name="Beeman R.W."/>
            <person name="Muthukrishnan S."/>
            <person name="Kramer K.J."/>
            <person name="Arakane Y."/>
            <person name="Beeman R.W."/>
            <person name="Zhu Q."/>
            <person name="Hogenkamp D."/>
            <person name="Dixit R."/>
            <person name="Oppert B."/>
            <person name="Jiang H."/>
            <person name="Zou Z."/>
            <person name="Marshall J."/>
            <person name="Elpidina E."/>
            <person name="Vinokurov K."/>
            <person name="Oppert C."/>
            <person name="Zou Z."/>
            <person name="Evans J."/>
            <person name="Lu Z."/>
            <person name="Zhao P."/>
            <person name="Sumathipala N."/>
            <person name="Altincicek B."/>
            <person name="Vilcinskas A."/>
            <person name="Williams M."/>
            <person name="Hultmark D."/>
            <person name="Hetru C."/>
            <person name="Jiang H."/>
            <person name="Grimmelikhuijzen C.J."/>
            <person name="Hauser F."/>
            <person name="Cazzamali G."/>
            <person name="Williamson M."/>
            <person name="Park Y."/>
            <person name="Li B."/>
            <person name="Tanaka Y."/>
            <person name="Predel R."/>
            <person name="Neupert S."/>
            <person name="Schachtner J."/>
            <person name="Verleyen P."/>
            <person name="Raible F."/>
            <person name="Bork P."/>
            <person name="Friedrich M."/>
            <person name="Walden K.K."/>
            <person name="Robertson H.M."/>
            <person name="Angeli S."/>
            <person name="Foret S."/>
            <person name="Bucher G."/>
            <person name="Schuetz S."/>
            <person name="Maleszka R."/>
            <person name="Wimmer E.A."/>
            <person name="Beeman R.W."/>
            <person name="Lorenzen M."/>
            <person name="Tomoyasu Y."/>
            <person name="Miller S.C."/>
            <person name="Grossmann D."/>
            <person name="Bucher G."/>
        </authorList>
    </citation>
    <scope>NUCLEOTIDE SEQUENCE [LARGE SCALE GENOMIC DNA]</scope>
    <source>
        <strain evidence="2 3">Georgia GA2</strain>
    </source>
</reference>
<dbReference type="OMA" id="KCFDCQC"/>
<dbReference type="Proteomes" id="UP000007266">
    <property type="component" value="Linkage group 8"/>
</dbReference>
<dbReference type="STRING" id="7070.D6WV30"/>
<dbReference type="InterPro" id="IPR001214">
    <property type="entry name" value="SET_dom"/>
</dbReference>
<dbReference type="Gene3D" id="2.170.270.10">
    <property type="entry name" value="SET domain"/>
    <property type="match status" value="1"/>
</dbReference>
<proteinExistence type="predicted"/>
<dbReference type="SUPFAM" id="SSF82199">
    <property type="entry name" value="SET domain"/>
    <property type="match status" value="1"/>
</dbReference>
<gene>
    <name evidence="2" type="primary">AUGUSTUS-3.0.2_05968</name>
    <name evidence="2" type="ORF">TcasGA2_TC005968</name>
</gene>
<dbReference type="KEGG" id="tca:655294"/>
<dbReference type="PhylomeDB" id="D6WV30"/>
<evidence type="ECO:0000313" key="3">
    <source>
        <dbReference type="Proteomes" id="UP000007266"/>
    </source>
</evidence>
<dbReference type="Pfam" id="PF00856">
    <property type="entry name" value="SET"/>
    <property type="match status" value="1"/>
</dbReference>
<dbReference type="CDD" id="cd20071">
    <property type="entry name" value="SET_SMYD"/>
    <property type="match status" value="1"/>
</dbReference>